<dbReference type="Pfam" id="PF13614">
    <property type="entry name" value="AAA_31"/>
    <property type="match status" value="1"/>
</dbReference>
<gene>
    <name evidence="2" type="ORF">BECKTUN1418D_GA0071000_102613</name>
</gene>
<dbReference type="EMBL" id="CAADFX010000026">
    <property type="protein sequence ID" value="VFK55036.1"/>
    <property type="molecule type" value="Genomic_DNA"/>
</dbReference>
<sequence>MAATKIIALFNHKGGVSKTTTIFHIGSMLCRMNKKVLLVDADSQCNLTGLMAGFQKPEEYGDVVDIEYDNNVIDKFYKEYDDIYSCIISDIIGEEILTEEKVQSSRIFIYEKSNSNQNLHLLAGNVQFAEVEPRLTTSLLFSSNRFSQNATTMRIPGVFRKLFGMLGGYYNYDYILVDMSPSIGMLNQCLIMNSDYFIIPLAPDFYSWQALKSIGSVLPQAYNDFQPFRIENTLNGYKLPNQPQFMGYVIQKFRLQAGKSKSDEDKNSIIPSKAFQEWIDKIELRIKEELIPTLMGANMYVSGSDIVDVCVPEFNSLIAKSQSSGKPVFELSDNETYDKKDKMEDRSKKEIKRGQFEDLFKTISNKIVRITSNLSK</sequence>
<reference evidence="2" key="1">
    <citation type="submission" date="2019-02" db="EMBL/GenBank/DDBJ databases">
        <authorList>
            <person name="Gruber-Vodicka R. H."/>
            <person name="Seah K. B. B."/>
        </authorList>
    </citation>
    <scope>NUCLEOTIDE SEQUENCE</scope>
    <source>
        <strain evidence="2">BECK_BY1</strain>
    </source>
</reference>
<name>A0A450ZMN0_9GAMM</name>
<dbReference type="AlphaFoldDB" id="A0A450ZMN0"/>
<organism evidence="2">
    <name type="scientific">Candidatus Kentrum sp. TUN</name>
    <dbReference type="NCBI Taxonomy" id="2126343"/>
    <lineage>
        <taxon>Bacteria</taxon>
        <taxon>Pseudomonadati</taxon>
        <taxon>Pseudomonadota</taxon>
        <taxon>Gammaproteobacteria</taxon>
        <taxon>Candidatus Kentrum</taxon>
    </lineage>
</organism>
<dbReference type="SUPFAM" id="SSF52540">
    <property type="entry name" value="P-loop containing nucleoside triphosphate hydrolases"/>
    <property type="match status" value="1"/>
</dbReference>
<dbReference type="InterPro" id="IPR025669">
    <property type="entry name" value="AAA_dom"/>
</dbReference>
<proteinExistence type="predicted"/>
<evidence type="ECO:0000313" key="2">
    <source>
        <dbReference type="EMBL" id="VFK55036.1"/>
    </source>
</evidence>
<dbReference type="PANTHER" id="PTHR13696">
    <property type="entry name" value="P-LOOP CONTAINING NUCLEOSIDE TRIPHOSPHATE HYDROLASE"/>
    <property type="match status" value="1"/>
</dbReference>
<protein>
    <submittedName>
        <fullName evidence="2">Cellulose biosynthesis protein BcsQ</fullName>
    </submittedName>
</protein>
<evidence type="ECO:0000259" key="1">
    <source>
        <dbReference type="Pfam" id="PF13614"/>
    </source>
</evidence>
<dbReference type="InterPro" id="IPR050678">
    <property type="entry name" value="DNA_Partitioning_ATPase"/>
</dbReference>
<dbReference type="InterPro" id="IPR027417">
    <property type="entry name" value="P-loop_NTPase"/>
</dbReference>
<dbReference type="PANTHER" id="PTHR13696:SF52">
    <property type="entry name" value="PARA FAMILY PROTEIN CT_582"/>
    <property type="match status" value="1"/>
</dbReference>
<dbReference type="Gene3D" id="3.40.50.300">
    <property type="entry name" value="P-loop containing nucleotide triphosphate hydrolases"/>
    <property type="match status" value="1"/>
</dbReference>
<feature type="domain" description="AAA" evidence="1">
    <location>
        <begin position="4"/>
        <end position="217"/>
    </location>
</feature>
<dbReference type="CDD" id="cd02042">
    <property type="entry name" value="ParAB_family"/>
    <property type="match status" value="1"/>
</dbReference>
<accession>A0A450ZMN0</accession>